<feature type="signal peptide" evidence="1">
    <location>
        <begin position="1"/>
        <end position="23"/>
    </location>
</feature>
<dbReference type="Proteomes" id="UP001239462">
    <property type="component" value="Unassembled WGS sequence"/>
</dbReference>
<comment type="caution">
    <text evidence="2">The sequence shown here is derived from an EMBL/GenBank/DDBJ whole genome shotgun (WGS) entry which is preliminary data.</text>
</comment>
<name>A0ABT7PNB7_9BACT</name>
<feature type="chain" id="PRO_5045841355" description="Secreted protein" evidence="1">
    <location>
        <begin position="24"/>
        <end position="58"/>
    </location>
</feature>
<keyword evidence="3" id="KW-1185">Reference proteome</keyword>
<gene>
    <name evidence="2" type="ORF">QTN89_21310</name>
</gene>
<sequence>MKNLLMTVCLALFAVVLTGCSSAPSNSVEDAEQSAIEQYQAEEAAEQAAASGEMSDNL</sequence>
<evidence type="ECO:0000256" key="1">
    <source>
        <dbReference type="SAM" id="SignalP"/>
    </source>
</evidence>
<organism evidence="2 3">
    <name type="scientific">Roseiconus lacunae</name>
    <dbReference type="NCBI Taxonomy" id="2605694"/>
    <lineage>
        <taxon>Bacteria</taxon>
        <taxon>Pseudomonadati</taxon>
        <taxon>Planctomycetota</taxon>
        <taxon>Planctomycetia</taxon>
        <taxon>Pirellulales</taxon>
        <taxon>Pirellulaceae</taxon>
        <taxon>Roseiconus</taxon>
    </lineage>
</organism>
<dbReference type="PROSITE" id="PS51257">
    <property type="entry name" value="PROKAR_LIPOPROTEIN"/>
    <property type="match status" value="1"/>
</dbReference>
<evidence type="ECO:0000313" key="2">
    <source>
        <dbReference type="EMBL" id="MDM4018000.1"/>
    </source>
</evidence>
<dbReference type="EMBL" id="JASZZN010000018">
    <property type="protein sequence ID" value="MDM4018000.1"/>
    <property type="molecule type" value="Genomic_DNA"/>
</dbReference>
<evidence type="ECO:0008006" key="4">
    <source>
        <dbReference type="Google" id="ProtNLM"/>
    </source>
</evidence>
<keyword evidence="1" id="KW-0732">Signal</keyword>
<dbReference type="RefSeq" id="WP_203546972.1">
    <property type="nucleotide sequence ID" value="NZ_JASZZN010000018.1"/>
</dbReference>
<accession>A0ABT7PNB7</accession>
<reference evidence="2 3" key="1">
    <citation type="submission" date="2023-06" db="EMBL/GenBank/DDBJ databases">
        <title>Roseiconus lacunae JC819 isolated from Gulf of Mannar region, Tamil Nadu.</title>
        <authorList>
            <person name="Pk S."/>
            <person name="Ch S."/>
            <person name="Ch V.R."/>
        </authorList>
    </citation>
    <scope>NUCLEOTIDE SEQUENCE [LARGE SCALE GENOMIC DNA]</scope>
    <source>
        <strain evidence="2 3">JC819</strain>
    </source>
</reference>
<evidence type="ECO:0000313" key="3">
    <source>
        <dbReference type="Proteomes" id="UP001239462"/>
    </source>
</evidence>
<proteinExistence type="predicted"/>
<protein>
    <recommendedName>
        <fullName evidence="4">Secreted protein</fullName>
    </recommendedName>
</protein>